<dbReference type="OrthoDB" id="5243635at2"/>
<dbReference type="InterPro" id="IPR050832">
    <property type="entry name" value="Bact_Acetyltransf"/>
</dbReference>
<name>A0A1G9ARE2_9MICO</name>
<dbReference type="AlphaFoldDB" id="A0A1G9ARE2"/>
<keyword evidence="3" id="KW-0689">Ribosomal protein</keyword>
<dbReference type="GO" id="GO:0005840">
    <property type="term" value="C:ribosome"/>
    <property type="evidence" value="ECO:0007669"/>
    <property type="project" value="UniProtKB-KW"/>
</dbReference>
<dbReference type="CDD" id="cd04301">
    <property type="entry name" value="NAT_SF"/>
    <property type="match status" value="1"/>
</dbReference>
<dbReference type="PROSITE" id="PS51186">
    <property type="entry name" value="GNAT"/>
    <property type="match status" value="1"/>
</dbReference>
<dbReference type="InterPro" id="IPR016181">
    <property type="entry name" value="Acyl_CoA_acyltransferase"/>
</dbReference>
<dbReference type="STRING" id="386301.SAMN05216282_104222"/>
<accession>A0A1G9ARE2</accession>
<keyword evidence="4" id="KW-1185">Reference proteome</keyword>
<dbReference type="EMBL" id="FNFU01000004">
    <property type="protein sequence ID" value="SDK29803.1"/>
    <property type="molecule type" value="Genomic_DNA"/>
</dbReference>
<keyword evidence="3" id="KW-0687">Ribonucleoprotein</keyword>
<dbReference type="PANTHER" id="PTHR43877">
    <property type="entry name" value="AMINOALKYLPHOSPHONATE N-ACETYLTRANSFERASE-RELATED-RELATED"/>
    <property type="match status" value="1"/>
</dbReference>
<dbReference type="RefSeq" id="WP_092322427.1">
    <property type="nucleotide sequence ID" value="NZ_FNFU01000004.1"/>
</dbReference>
<reference evidence="3 4" key="1">
    <citation type="submission" date="2016-10" db="EMBL/GenBank/DDBJ databases">
        <authorList>
            <person name="de Groot N.N."/>
        </authorList>
    </citation>
    <scope>NUCLEOTIDE SEQUENCE [LARGE SCALE GENOMIC DNA]</scope>
    <source>
        <strain evidence="3 4">CGMCC 1.5382</strain>
    </source>
</reference>
<evidence type="ECO:0000256" key="1">
    <source>
        <dbReference type="ARBA" id="ARBA00022679"/>
    </source>
</evidence>
<dbReference type="SUPFAM" id="SSF55729">
    <property type="entry name" value="Acyl-CoA N-acyltransferases (Nat)"/>
    <property type="match status" value="1"/>
</dbReference>
<sequence length="177" mass="19092">MDTTVVVRPAVEADADSLGRVHAACWHETYDHLLSAAALSQLHPERLAAMWRRYTSQGPEYRQVVAVVDGEIVGFAGSGPGHDADLPGVPELYFVYLLDAYHGTGIGQKLFDAVVDPGPSSLWVASDNSRAHGFYARNGYTPDGRNKVEEVLGEELSEVRLVRQAVAQTGGDGGDRT</sequence>
<evidence type="ECO:0000313" key="3">
    <source>
        <dbReference type="EMBL" id="SDK29803.1"/>
    </source>
</evidence>
<protein>
    <submittedName>
        <fullName evidence="3">Ribosomal protein S18 acetylase RimI</fullName>
    </submittedName>
</protein>
<proteinExistence type="predicted"/>
<dbReference type="GO" id="GO:0016747">
    <property type="term" value="F:acyltransferase activity, transferring groups other than amino-acyl groups"/>
    <property type="evidence" value="ECO:0007669"/>
    <property type="project" value="InterPro"/>
</dbReference>
<gene>
    <name evidence="3" type="ORF">SAMN05216282_104222</name>
</gene>
<dbReference type="Gene3D" id="3.40.630.30">
    <property type="match status" value="1"/>
</dbReference>
<dbReference type="Pfam" id="PF00583">
    <property type="entry name" value="Acetyltransf_1"/>
    <property type="match status" value="1"/>
</dbReference>
<organism evidence="3 4">
    <name type="scientific">Cryobacterium psychrotolerans</name>
    <dbReference type="NCBI Taxonomy" id="386301"/>
    <lineage>
        <taxon>Bacteria</taxon>
        <taxon>Bacillati</taxon>
        <taxon>Actinomycetota</taxon>
        <taxon>Actinomycetes</taxon>
        <taxon>Micrococcales</taxon>
        <taxon>Microbacteriaceae</taxon>
        <taxon>Cryobacterium</taxon>
    </lineage>
</organism>
<dbReference type="Proteomes" id="UP000198701">
    <property type="component" value="Unassembled WGS sequence"/>
</dbReference>
<keyword evidence="2" id="KW-0012">Acyltransferase</keyword>
<evidence type="ECO:0000313" key="4">
    <source>
        <dbReference type="Proteomes" id="UP000198701"/>
    </source>
</evidence>
<keyword evidence="1" id="KW-0808">Transferase</keyword>
<evidence type="ECO:0000256" key="2">
    <source>
        <dbReference type="ARBA" id="ARBA00023315"/>
    </source>
</evidence>
<dbReference type="InterPro" id="IPR000182">
    <property type="entry name" value="GNAT_dom"/>
</dbReference>